<dbReference type="InterPro" id="IPR046913">
    <property type="entry name" value="ABC-3C_CTD7"/>
</dbReference>
<organism evidence="2 3">
    <name type="scientific">Sphingomonas hengshuiensis</name>
    <dbReference type="NCBI Taxonomy" id="1609977"/>
    <lineage>
        <taxon>Bacteria</taxon>
        <taxon>Pseudomonadati</taxon>
        <taxon>Pseudomonadota</taxon>
        <taxon>Alphaproteobacteria</taxon>
        <taxon>Sphingomonadales</taxon>
        <taxon>Sphingomonadaceae</taxon>
        <taxon>Sphingomonas</taxon>
    </lineage>
</organism>
<dbReference type="OrthoDB" id="2786695at2"/>
<gene>
    <name evidence="2" type="ORF">TS85_20820</name>
</gene>
<dbReference type="AlphaFoldDB" id="A0A7U4JBK5"/>
<protein>
    <recommendedName>
        <fullName evidence="1">ABC-three component systems C-terminal domain-containing protein</fullName>
    </recommendedName>
</protein>
<evidence type="ECO:0000313" key="2">
    <source>
        <dbReference type="EMBL" id="AJP73717.1"/>
    </source>
</evidence>
<keyword evidence="3" id="KW-1185">Reference proteome</keyword>
<sequence>MTDHSAADSASGYLYQCRYALLAALRRQDVTPGLEVSIECFDDISFSVEGSPVELLQSKHSLRPKAMGDMAQQFWNTIGIWTKRVIDHPAELGKVRLSFVTTATLGPDTAVSLLRPDPKVRDVVGAATKLAVSAAKSKNAKVAWAARLFLEQTPEMRERILDMVEMLDASPTIVDVSSDIASSVKRACRPEHLAVFVERLEGWWFGIVIDALSAPGGKLIPVSLIDSKVDDLREEFGPERLPLDYGGADPSAEAVGLLENRPFVEQLKLIGLGSTGQKMAIFDYFRAREQRSRWARDGLLRQNELTDYGRRLTDHWQRRRGVAEARVKAGMSDAELADIGMDVFSTTTNNCIPIREVSEAYVSQGSYHMLSDERRIGWHPEFTERLGRAGAGGGDEPGVE</sequence>
<evidence type="ECO:0000313" key="3">
    <source>
        <dbReference type="Proteomes" id="UP000032300"/>
    </source>
</evidence>
<reference evidence="2 3" key="1">
    <citation type="journal article" date="2015" name="Int. J. Syst. Evol. Microbiol.">
        <title>Sphingomonas hengshuiensis sp. nov., isolated from lake wetland.</title>
        <authorList>
            <person name="Wei S."/>
            <person name="Wang T."/>
            <person name="Liu H."/>
            <person name="Zhang C."/>
            <person name="Guo J."/>
            <person name="Wang Q."/>
            <person name="Liang K."/>
            <person name="Zhang Z."/>
        </authorList>
    </citation>
    <scope>NUCLEOTIDE SEQUENCE [LARGE SCALE GENOMIC DNA]</scope>
    <source>
        <strain evidence="2 3">WHSC-8</strain>
    </source>
</reference>
<dbReference type="Pfam" id="PF20283">
    <property type="entry name" value="CTD7"/>
    <property type="match status" value="1"/>
</dbReference>
<dbReference type="Proteomes" id="UP000032300">
    <property type="component" value="Chromosome"/>
</dbReference>
<feature type="domain" description="ABC-three component systems C-terminal" evidence="1">
    <location>
        <begin position="263"/>
        <end position="386"/>
    </location>
</feature>
<dbReference type="KEGG" id="sphi:TS85_20820"/>
<proteinExistence type="predicted"/>
<dbReference type="EMBL" id="CP010836">
    <property type="protein sequence ID" value="AJP73717.1"/>
    <property type="molecule type" value="Genomic_DNA"/>
</dbReference>
<evidence type="ECO:0000259" key="1">
    <source>
        <dbReference type="Pfam" id="PF20283"/>
    </source>
</evidence>
<reference evidence="2 3" key="2">
    <citation type="submission" date="2015-02" db="EMBL/GenBank/DDBJ databases">
        <title>The complete genome of Sphingomonas hengshuiensis sp. WHSC-8 isolated from soil of Hengshui Lake.</title>
        <authorList>
            <person name="Wei S."/>
            <person name="Guo J."/>
            <person name="Su C."/>
            <person name="Wu R."/>
            <person name="Zhang Z."/>
            <person name="Liang K."/>
            <person name="Li H."/>
            <person name="Wang T."/>
            <person name="Liu H."/>
            <person name="Zhang C."/>
            <person name="Li Z."/>
            <person name="Wang Q."/>
            <person name="Meng J."/>
        </authorList>
    </citation>
    <scope>NUCLEOTIDE SEQUENCE [LARGE SCALE GENOMIC DNA]</scope>
    <source>
        <strain evidence="2 3">WHSC-8</strain>
    </source>
</reference>
<accession>A0A7U4JBK5</accession>
<dbReference type="RefSeq" id="WP_044334789.1">
    <property type="nucleotide sequence ID" value="NZ_CP010836.1"/>
</dbReference>
<name>A0A7U4JBK5_9SPHN</name>